<gene>
    <name evidence="2" type="ORF">ROLI_011210</name>
</gene>
<protein>
    <recommendedName>
        <fullName evidence="1">Plasmid pRiA4b Orf3-like domain-containing protein</fullName>
    </recommendedName>
</protein>
<feature type="domain" description="Plasmid pRiA4b Orf3-like" evidence="1">
    <location>
        <begin position="3"/>
        <end position="54"/>
    </location>
</feature>
<keyword evidence="3" id="KW-1185">Reference proteome</keyword>
<dbReference type="Proteomes" id="UP001318682">
    <property type="component" value="Chromosome"/>
</dbReference>
<dbReference type="Pfam" id="PF07929">
    <property type="entry name" value="PRiA4_ORF3"/>
    <property type="match status" value="1"/>
</dbReference>
<dbReference type="InterPro" id="IPR012912">
    <property type="entry name" value="Plasmid_pRiA4b_Orf3-like"/>
</dbReference>
<name>A0ABZ2BQP4_9RHOB</name>
<organism evidence="2 3">
    <name type="scientific">Roseobacter fucihabitans</name>
    <dbReference type="NCBI Taxonomy" id="1537242"/>
    <lineage>
        <taxon>Bacteria</taxon>
        <taxon>Pseudomonadati</taxon>
        <taxon>Pseudomonadota</taxon>
        <taxon>Alphaproteobacteria</taxon>
        <taxon>Rhodobacterales</taxon>
        <taxon>Roseobacteraceae</taxon>
        <taxon>Roseobacter</taxon>
    </lineage>
</organism>
<reference evidence="3" key="2">
    <citation type="submission" date="2024-01" db="EMBL/GenBank/DDBJ databases">
        <title>Roseobacter fucihabitans sp. nov., isolated from the brown alga Fucus spiralis.</title>
        <authorList>
            <person name="Hahnke S."/>
            <person name="Berger M."/>
            <person name="Schlingloff A."/>
            <person name="Athale I."/>
            <person name="Neumann-Schaal M."/>
            <person name="Adenaya A."/>
            <person name="Poehlein A."/>
            <person name="Daniel R."/>
            <person name="Pertersen J."/>
            <person name="Brinkhoff T."/>
        </authorList>
    </citation>
    <scope>NUCLEOTIDE SEQUENCE [LARGE SCALE GENOMIC DNA]</scope>
    <source>
        <strain evidence="3">B14</strain>
    </source>
</reference>
<dbReference type="Gene3D" id="3.10.290.30">
    <property type="entry name" value="MM3350-like"/>
    <property type="match status" value="1"/>
</dbReference>
<dbReference type="InterPro" id="IPR024047">
    <property type="entry name" value="MM3350-like_sf"/>
</dbReference>
<reference evidence="2 3" key="1">
    <citation type="submission" date="2015-07" db="EMBL/GenBank/DDBJ databases">
        <authorList>
            <person name="Voget S."/>
            <person name="Dogs M."/>
            <person name="Brinkhoff T.H."/>
            <person name="Daniel R."/>
        </authorList>
    </citation>
    <scope>NUCLEOTIDE SEQUENCE [LARGE SCALE GENOMIC DNA]</scope>
    <source>
        <strain evidence="2 3">B14</strain>
    </source>
</reference>
<dbReference type="SUPFAM" id="SSF159941">
    <property type="entry name" value="MM3350-like"/>
    <property type="match status" value="1"/>
</dbReference>
<evidence type="ECO:0000259" key="1">
    <source>
        <dbReference type="Pfam" id="PF07929"/>
    </source>
</evidence>
<proteinExistence type="predicted"/>
<dbReference type="EMBL" id="CP143423">
    <property type="protein sequence ID" value="WVX48043.1"/>
    <property type="molecule type" value="Genomic_DNA"/>
</dbReference>
<evidence type="ECO:0000313" key="3">
    <source>
        <dbReference type="Proteomes" id="UP001318682"/>
    </source>
</evidence>
<sequence>MSIIEIKVALEYIEPAVTRTLQVPTDIRLDRLHLTLQAAMGWTSSHLYMFEAEGAT</sequence>
<accession>A0ABZ2BQP4</accession>
<evidence type="ECO:0000313" key="2">
    <source>
        <dbReference type="EMBL" id="WVX48043.1"/>
    </source>
</evidence>